<keyword evidence="3" id="KW-0238">DNA-binding</keyword>
<keyword evidence="1" id="KW-0805">Transcription regulation</keyword>
<evidence type="ECO:0000313" key="7">
    <source>
        <dbReference type="Proteomes" id="UP001216907"/>
    </source>
</evidence>
<dbReference type="EMBL" id="JARRAG010000002">
    <property type="protein sequence ID" value="MDG3005122.1"/>
    <property type="molecule type" value="Genomic_DNA"/>
</dbReference>
<accession>A0ABT6FC12</accession>
<dbReference type="Gene3D" id="1.10.1740.10">
    <property type="match status" value="1"/>
</dbReference>
<organism evidence="6 7">
    <name type="scientific">Paludisphaera mucosa</name>
    <dbReference type="NCBI Taxonomy" id="3030827"/>
    <lineage>
        <taxon>Bacteria</taxon>
        <taxon>Pseudomonadati</taxon>
        <taxon>Planctomycetota</taxon>
        <taxon>Planctomycetia</taxon>
        <taxon>Isosphaerales</taxon>
        <taxon>Isosphaeraceae</taxon>
        <taxon>Paludisphaera</taxon>
    </lineage>
</organism>
<dbReference type="PANTHER" id="PTHR43133:SF8">
    <property type="entry name" value="RNA POLYMERASE SIGMA FACTOR HI_1459-RELATED"/>
    <property type="match status" value="1"/>
</dbReference>
<dbReference type="InterPro" id="IPR007627">
    <property type="entry name" value="RNA_pol_sigma70_r2"/>
</dbReference>
<dbReference type="InterPro" id="IPR014284">
    <property type="entry name" value="RNA_pol_sigma-70_dom"/>
</dbReference>
<dbReference type="Pfam" id="PF04542">
    <property type="entry name" value="Sigma70_r2"/>
    <property type="match status" value="1"/>
</dbReference>
<evidence type="ECO:0000256" key="2">
    <source>
        <dbReference type="ARBA" id="ARBA00023082"/>
    </source>
</evidence>
<evidence type="ECO:0000256" key="1">
    <source>
        <dbReference type="ARBA" id="ARBA00023015"/>
    </source>
</evidence>
<proteinExistence type="predicted"/>
<gene>
    <name evidence="6" type="ORF">PZE19_15140</name>
</gene>
<dbReference type="InterPro" id="IPR039425">
    <property type="entry name" value="RNA_pol_sigma-70-like"/>
</dbReference>
<protein>
    <submittedName>
        <fullName evidence="6">Sigma-70 family RNA polymerase sigma factor</fullName>
    </submittedName>
</protein>
<dbReference type="RefSeq" id="WP_277861471.1">
    <property type="nucleotide sequence ID" value="NZ_JARRAG010000002.1"/>
</dbReference>
<evidence type="ECO:0000259" key="5">
    <source>
        <dbReference type="Pfam" id="PF04542"/>
    </source>
</evidence>
<keyword evidence="4" id="KW-0804">Transcription</keyword>
<feature type="domain" description="RNA polymerase sigma-70 region 2" evidence="5">
    <location>
        <begin position="28"/>
        <end position="94"/>
    </location>
</feature>
<dbReference type="NCBIfam" id="TIGR02937">
    <property type="entry name" value="sigma70-ECF"/>
    <property type="match status" value="1"/>
</dbReference>
<dbReference type="InterPro" id="IPR013325">
    <property type="entry name" value="RNA_pol_sigma_r2"/>
</dbReference>
<keyword evidence="7" id="KW-1185">Reference proteome</keyword>
<dbReference type="Proteomes" id="UP001216907">
    <property type="component" value="Unassembled WGS sequence"/>
</dbReference>
<evidence type="ECO:0000256" key="4">
    <source>
        <dbReference type="ARBA" id="ARBA00023163"/>
    </source>
</evidence>
<name>A0ABT6FC12_9BACT</name>
<evidence type="ECO:0000313" key="6">
    <source>
        <dbReference type="EMBL" id="MDG3005122.1"/>
    </source>
</evidence>
<reference evidence="6 7" key="1">
    <citation type="submission" date="2023-03" db="EMBL/GenBank/DDBJ databases">
        <title>Paludisphaera mucosa sp. nov. a novel planctomycete from northern fen.</title>
        <authorList>
            <person name="Ivanova A."/>
        </authorList>
    </citation>
    <scope>NUCLEOTIDE SEQUENCE [LARGE SCALE GENOMIC DNA]</scope>
    <source>
        <strain evidence="6 7">Pla2</strain>
    </source>
</reference>
<evidence type="ECO:0000256" key="3">
    <source>
        <dbReference type="ARBA" id="ARBA00023125"/>
    </source>
</evidence>
<dbReference type="SUPFAM" id="SSF88946">
    <property type="entry name" value="Sigma2 domain of RNA polymerase sigma factors"/>
    <property type="match status" value="1"/>
</dbReference>
<sequence>MKPTSLSLLDRLRAADPDASDWDRLHDVYLPLLRRWLGRVPGLGAEADDLAQEVFAVVAREIPRFDRRREGSFRAWLRCVAVNRVRTYQKRRRRFPIAGLDPSAGFLESLADPDGELAREWDREHDQFVFQKLLGIVRPDFAAATWEAFRRFALEGRPAAEVAAGLGQTENAVLQAKSRILRRLRAEAGDFLG</sequence>
<keyword evidence="2" id="KW-0731">Sigma factor</keyword>
<dbReference type="PANTHER" id="PTHR43133">
    <property type="entry name" value="RNA POLYMERASE ECF-TYPE SIGMA FACTO"/>
    <property type="match status" value="1"/>
</dbReference>
<comment type="caution">
    <text evidence="6">The sequence shown here is derived from an EMBL/GenBank/DDBJ whole genome shotgun (WGS) entry which is preliminary data.</text>
</comment>